<reference evidence="2" key="1">
    <citation type="submission" date="2021-04" db="EMBL/GenBank/DDBJ databases">
        <authorList>
            <person name="Tunstrom K."/>
        </authorList>
    </citation>
    <scope>NUCLEOTIDE SEQUENCE</scope>
</reference>
<dbReference type="EMBL" id="CAJQZP010000850">
    <property type="protein sequence ID" value="CAG4988284.1"/>
    <property type="molecule type" value="Genomic_DNA"/>
</dbReference>
<protein>
    <submittedName>
        <fullName evidence="2">(apollo) hypothetical protein</fullName>
    </submittedName>
</protein>
<evidence type="ECO:0000256" key="1">
    <source>
        <dbReference type="SAM" id="MobiDB-lite"/>
    </source>
</evidence>
<accession>A0A8S3X1G6</accession>
<gene>
    <name evidence="2" type="ORF">PAPOLLO_LOCUS11602</name>
</gene>
<dbReference type="AlphaFoldDB" id="A0A8S3X1G6"/>
<comment type="caution">
    <text evidence="2">The sequence shown here is derived from an EMBL/GenBank/DDBJ whole genome shotgun (WGS) entry which is preliminary data.</text>
</comment>
<dbReference type="Proteomes" id="UP000691718">
    <property type="component" value="Unassembled WGS sequence"/>
</dbReference>
<name>A0A8S3X1G6_PARAO</name>
<proteinExistence type="predicted"/>
<evidence type="ECO:0000313" key="3">
    <source>
        <dbReference type="Proteomes" id="UP000691718"/>
    </source>
</evidence>
<evidence type="ECO:0000313" key="2">
    <source>
        <dbReference type="EMBL" id="CAG4988284.1"/>
    </source>
</evidence>
<organism evidence="2 3">
    <name type="scientific">Parnassius apollo</name>
    <name type="common">Apollo butterfly</name>
    <name type="synonym">Papilio apollo</name>
    <dbReference type="NCBI Taxonomy" id="110799"/>
    <lineage>
        <taxon>Eukaryota</taxon>
        <taxon>Metazoa</taxon>
        <taxon>Ecdysozoa</taxon>
        <taxon>Arthropoda</taxon>
        <taxon>Hexapoda</taxon>
        <taxon>Insecta</taxon>
        <taxon>Pterygota</taxon>
        <taxon>Neoptera</taxon>
        <taxon>Endopterygota</taxon>
        <taxon>Lepidoptera</taxon>
        <taxon>Glossata</taxon>
        <taxon>Ditrysia</taxon>
        <taxon>Papilionoidea</taxon>
        <taxon>Papilionidae</taxon>
        <taxon>Parnassiinae</taxon>
        <taxon>Parnassini</taxon>
        <taxon>Parnassius</taxon>
        <taxon>Parnassius</taxon>
    </lineage>
</organism>
<feature type="region of interest" description="Disordered" evidence="1">
    <location>
        <begin position="1"/>
        <end position="21"/>
    </location>
</feature>
<keyword evidence="3" id="KW-1185">Reference proteome</keyword>
<sequence>MSIDSKRMMEAASFSSSASYGPVRVETLSVRRGGRRGCGRGAGRGGWRGARVAHGRTAASPCPRCAAQCTDVHGVVLINFMSSYFGEMLCVR</sequence>